<dbReference type="AlphaFoldDB" id="A0A2P6QLF3"/>
<dbReference type="Proteomes" id="UP000238479">
    <property type="component" value="Chromosome 5"/>
</dbReference>
<reference evidence="1 2" key="1">
    <citation type="journal article" date="2018" name="Nat. Genet.">
        <title>The Rosa genome provides new insights in the design of modern roses.</title>
        <authorList>
            <person name="Bendahmane M."/>
        </authorList>
    </citation>
    <scope>NUCLEOTIDE SEQUENCE [LARGE SCALE GENOMIC DNA]</scope>
    <source>
        <strain evidence="2">cv. Old Blush</strain>
    </source>
</reference>
<name>A0A2P6QLF3_ROSCH</name>
<sequence>MQSVEEIKRSHPEEIENCNSIRDCKNYMEQWLSSLQNFDASIS</sequence>
<evidence type="ECO:0000313" key="2">
    <source>
        <dbReference type="Proteomes" id="UP000238479"/>
    </source>
</evidence>
<proteinExistence type="predicted"/>
<evidence type="ECO:0000313" key="1">
    <source>
        <dbReference type="EMBL" id="PRQ35012.1"/>
    </source>
</evidence>
<dbReference type="EMBL" id="PDCK01000043">
    <property type="protein sequence ID" value="PRQ35012.1"/>
    <property type="molecule type" value="Genomic_DNA"/>
</dbReference>
<accession>A0A2P6QLF3</accession>
<comment type="caution">
    <text evidence="1">The sequence shown here is derived from an EMBL/GenBank/DDBJ whole genome shotgun (WGS) entry which is preliminary data.</text>
</comment>
<keyword evidence="2" id="KW-1185">Reference proteome</keyword>
<protein>
    <submittedName>
        <fullName evidence="1">Uncharacterized protein</fullName>
    </submittedName>
</protein>
<gene>
    <name evidence="1" type="ORF">RchiOBHm_Chr5g0075391</name>
</gene>
<organism evidence="1 2">
    <name type="scientific">Rosa chinensis</name>
    <name type="common">China rose</name>
    <dbReference type="NCBI Taxonomy" id="74649"/>
    <lineage>
        <taxon>Eukaryota</taxon>
        <taxon>Viridiplantae</taxon>
        <taxon>Streptophyta</taxon>
        <taxon>Embryophyta</taxon>
        <taxon>Tracheophyta</taxon>
        <taxon>Spermatophyta</taxon>
        <taxon>Magnoliopsida</taxon>
        <taxon>eudicotyledons</taxon>
        <taxon>Gunneridae</taxon>
        <taxon>Pentapetalae</taxon>
        <taxon>rosids</taxon>
        <taxon>fabids</taxon>
        <taxon>Rosales</taxon>
        <taxon>Rosaceae</taxon>
        <taxon>Rosoideae</taxon>
        <taxon>Rosoideae incertae sedis</taxon>
        <taxon>Rosa</taxon>
    </lineage>
</organism>
<dbReference type="Gramene" id="PRQ35012">
    <property type="protein sequence ID" value="PRQ35012"/>
    <property type="gene ID" value="RchiOBHm_Chr5g0075391"/>
</dbReference>